<dbReference type="PANTHER" id="PTHR10120">
    <property type="entry name" value="CAAX PRENYL PROTEASE 1"/>
    <property type="match status" value="1"/>
</dbReference>
<evidence type="ECO:0000256" key="14">
    <source>
        <dbReference type="ARBA" id="ARBA00083451"/>
    </source>
</evidence>
<feature type="transmembrane region" description="Helical" evidence="17">
    <location>
        <begin position="177"/>
        <end position="196"/>
    </location>
</feature>
<feature type="binding site" evidence="16">
    <location>
        <position position="309"/>
    </location>
    <ligand>
        <name>Zn(2+)</name>
        <dbReference type="ChEBI" id="CHEBI:29105"/>
        <note>catalytic</note>
    </ligand>
</feature>
<evidence type="ECO:0000256" key="6">
    <source>
        <dbReference type="ARBA" id="ARBA00022801"/>
    </source>
</evidence>
<keyword evidence="11 17" id="KW-0472">Membrane</keyword>
<dbReference type="GO" id="GO:0005789">
    <property type="term" value="C:endoplasmic reticulum membrane"/>
    <property type="evidence" value="ECO:0007669"/>
    <property type="project" value="UniProtKB-SubCell"/>
</dbReference>
<comment type="cofactor">
    <cofactor evidence="16">
        <name>Zn(2+)</name>
        <dbReference type="ChEBI" id="CHEBI:29105"/>
    </cofactor>
    <text evidence="16">Binds 1 zinc ion per subunit.</text>
</comment>
<dbReference type="AlphaFoldDB" id="A0A1M8A2Y5"/>
<evidence type="ECO:0000256" key="5">
    <source>
        <dbReference type="ARBA" id="ARBA00022723"/>
    </source>
</evidence>
<dbReference type="Pfam" id="PF16491">
    <property type="entry name" value="Peptidase_M48_N"/>
    <property type="match status" value="1"/>
</dbReference>
<evidence type="ECO:0000256" key="3">
    <source>
        <dbReference type="ARBA" id="ARBA00022670"/>
    </source>
</evidence>
<gene>
    <name evidence="20" type="ORF">MSYG_1142</name>
</gene>
<evidence type="ECO:0000313" key="20">
    <source>
        <dbReference type="EMBL" id="SHO76803.1"/>
    </source>
</evidence>
<evidence type="ECO:0000259" key="18">
    <source>
        <dbReference type="Pfam" id="PF01435"/>
    </source>
</evidence>
<dbReference type="EC" id="3.4.24.84" evidence="2"/>
<feature type="domain" description="CAAX prenyl protease 1 N-terminal" evidence="19">
    <location>
        <begin position="48"/>
        <end position="230"/>
    </location>
</feature>
<evidence type="ECO:0000256" key="17">
    <source>
        <dbReference type="SAM" id="Phobius"/>
    </source>
</evidence>
<keyword evidence="6" id="KW-0378">Hydrolase</keyword>
<sequence length="502" mass="56253">MTHVLHRATATIHAAETYLDTDAIPWKRVVLTLLWAVYLFETYVMMRQYPLYSLTTPPKAVVEHVSYEDFLKSQRYGRDKARFGFVADALAHALNLFMVACNVHAHMWVVSTALLGRLGVTASEPMTTAVYMIVSSLVALPLSMATSAYSHFVVEERHGFNKLTWATFLADTVKQEALNAVLGAPLCALFVVVVRWAGDAFVAYAVLFFVAVILFGSVIYPTLIQPLFNKLTPLPEGQLRDRVTALAAQLHFPLKHLYVIDGSRRSSHSNAYFYGIVPGGGKHIVLFDTLIEQSSTAEIEAVLAHELGHWSYSHPAQMMTVSVLQLTLTLSVFTLFFKNAALFRAFGFSGPHAVARVSYLPVLVGFELFNMVLKPTDALVQFAFHALIRSFEYQADRFAVTLSRPGPTPAEREARRWLAERGPTEDAPDATVHDWVQKLSEEADAEETYAELLKRALVKLQIHNLSTMHHDPLYSAYHHSHPTLPERWSAIDRVQASLRKSQ</sequence>
<evidence type="ECO:0000256" key="15">
    <source>
        <dbReference type="PIRSR" id="PIRSR627057-1"/>
    </source>
</evidence>
<dbReference type="GO" id="GO:0004222">
    <property type="term" value="F:metalloendopeptidase activity"/>
    <property type="evidence" value="ECO:0007669"/>
    <property type="project" value="InterPro"/>
</dbReference>
<evidence type="ECO:0000256" key="1">
    <source>
        <dbReference type="ARBA" id="ARBA00004477"/>
    </source>
</evidence>
<comment type="subcellular location">
    <subcellularLocation>
        <location evidence="1">Endoplasmic reticulum membrane</location>
        <topology evidence="1">Multi-pass membrane protein</topology>
    </subcellularLocation>
</comment>
<dbReference type="FunFam" id="3.30.2010.10:FF:000002">
    <property type="entry name" value="CAAX prenyl protease"/>
    <property type="match status" value="1"/>
</dbReference>
<keyword evidence="9 17" id="KW-1133">Transmembrane helix</keyword>
<name>A0A1M8A2Y5_MALS4</name>
<evidence type="ECO:0000256" key="10">
    <source>
        <dbReference type="ARBA" id="ARBA00023049"/>
    </source>
</evidence>
<evidence type="ECO:0000256" key="7">
    <source>
        <dbReference type="ARBA" id="ARBA00022824"/>
    </source>
</evidence>
<keyword evidence="10 20" id="KW-0482">Metalloprotease</keyword>
<feature type="active site" evidence="15">
    <location>
        <position position="306"/>
    </location>
</feature>
<feature type="transmembrane region" description="Helical" evidence="17">
    <location>
        <begin position="29"/>
        <end position="46"/>
    </location>
</feature>
<comment type="similarity">
    <text evidence="13">Belongs to the peptidase M48A family.</text>
</comment>
<accession>A0A1M8A2Y5</accession>
<dbReference type="VEuPathDB" id="FungiDB:MSYG_1142"/>
<dbReference type="Pfam" id="PF01435">
    <property type="entry name" value="Peptidase_M48"/>
    <property type="match status" value="1"/>
</dbReference>
<feature type="transmembrane region" description="Helical" evidence="17">
    <location>
        <begin position="129"/>
        <end position="154"/>
    </location>
</feature>
<evidence type="ECO:0000256" key="16">
    <source>
        <dbReference type="PIRSR" id="PIRSR627057-2"/>
    </source>
</evidence>
<protein>
    <recommendedName>
        <fullName evidence="2">Ste24 endopeptidase</fullName>
        <ecNumber evidence="2">3.4.24.84</ecNumber>
    </recommendedName>
    <alternativeName>
        <fullName evidence="14">Prenyl protein-specific endoprotease 1</fullName>
    </alternativeName>
</protein>
<keyword evidence="4 17" id="KW-0812">Transmembrane</keyword>
<feature type="binding site" evidence="16">
    <location>
        <position position="392"/>
    </location>
    <ligand>
        <name>Zn(2+)</name>
        <dbReference type="ChEBI" id="CHEBI:29105"/>
        <note>catalytic</note>
    </ligand>
</feature>
<feature type="transmembrane region" description="Helical" evidence="17">
    <location>
        <begin position="202"/>
        <end position="223"/>
    </location>
</feature>
<dbReference type="Gene3D" id="3.30.2010.10">
    <property type="entry name" value="Metalloproteases ('zincins'), catalytic domain"/>
    <property type="match status" value="1"/>
</dbReference>
<dbReference type="GO" id="GO:0046872">
    <property type="term" value="F:metal ion binding"/>
    <property type="evidence" value="ECO:0007669"/>
    <property type="project" value="UniProtKB-KW"/>
</dbReference>
<evidence type="ECO:0000256" key="8">
    <source>
        <dbReference type="ARBA" id="ARBA00022833"/>
    </source>
</evidence>
<evidence type="ECO:0000313" key="21">
    <source>
        <dbReference type="Proteomes" id="UP000186303"/>
    </source>
</evidence>
<keyword evidence="5 16" id="KW-0479">Metal-binding</keyword>
<dbReference type="InterPro" id="IPR032456">
    <property type="entry name" value="Peptidase_M48_N"/>
</dbReference>
<feature type="active site" description="Proton donor" evidence="15">
    <location>
        <position position="396"/>
    </location>
</feature>
<dbReference type="GO" id="GO:0071586">
    <property type="term" value="P:CAAX-box protein processing"/>
    <property type="evidence" value="ECO:0007669"/>
    <property type="project" value="InterPro"/>
</dbReference>
<feature type="binding site" evidence="16">
    <location>
        <position position="305"/>
    </location>
    <ligand>
        <name>Zn(2+)</name>
        <dbReference type="ChEBI" id="CHEBI:29105"/>
        <note>catalytic</note>
    </ligand>
</feature>
<keyword evidence="3 20" id="KW-0645">Protease</keyword>
<dbReference type="EMBL" id="LT671822">
    <property type="protein sequence ID" value="SHO76803.1"/>
    <property type="molecule type" value="Genomic_DNA"/>
</dbReference>
<dbReference type="CDD" id="cd07343">
    <property type="entry name" value="M48A_Zmpste24p_like"/>
    <property type="match status" value="1"/>
</dbReference>
<dbReference type="OrthoDB" id="360839at2759"/>
<evidence type="ECO:0000256" key="11">
    <source>
        <dbReference type="ARBA" id="ARBA00023136"/>
    </source>
</evidence>
<feature type="domain" description="Peptidase M48" evidence="18">
    <location>
        <begin position="234"/>
        <end position="493"/>
    </location>
</feature>
<dbReference type="STRING" id="1230383.A0A1M8A2Y5"/>
<keyword evidence="21" id="KW-1185">Reference proteome</keyword>
<keyword evidence="8 16" id="KW-0862">Zinc</keyword>
<evidence type="ECO:0000256" key="2">
    <source>
        <dbReference type="ARBA" id="ARBA00012336"/>
    </source>
</evidence>
<comment type="catalytic activity">
    <reaction evidence="12">
        <text>Hydrolyzes the peptide bond -P2-(S-farnesyl or geranylgeranyl)C-P1'-P2'-P3'-COOH where P1' and P2' are amino acids with aliphatic side chains and P3' is any C-terminal residue.</text>
        <dbReference type="EC" id="3.4.24.84"/>
    </reaction>
</comment>
<feature type="transmembrane region" description="Helical" evidence="17">
    <location>
        <begin position="85"/>
        <end position="109"/>
    </location>
</feature>
<dbReference type="Proteomes" id="UP000186303">
    <property type="component" value="Chromosome 2"/>
</dbReference>
<keyword evidence="7" id="KW-0256">Endoplasmic reticulum</keyword>
<evidence type="ECO:0000256" key="12">
    <source>
        <dbReference type="ARBA" id="ARBA00044456"/>
    </source>
</evidence>
<dbReference type="OMA" id="FVIEEKF"/>
<evidence type="ECO:0000256" key="4">
    <source>
        <dbReference type="ARBA" id="ARBA00022692"/>
    </source>
</evidence>
<proteinExistence type="inferred from homology"/>
<reference evidence="21" key="1">
    <citation type="journal article" date="2017" name="Nucleic Acids Res.">
        <title>Proteogenomics produces comprehensive and highly accurate protein-coding gene annotation in a complete genome assembly of Malassezia sympodialis.</title>
        <authorList>
            <person name="Zhu Y."/>
            <person name="Engstroem P.G."/>
            <person name="Tellgren-Roth C."/>
            <person name="Baudo C.D."/>
            <person name="Kennell J.C."/>
            <person name="Sun S."/>
            <person name="Billmyre R.B."/>
            <person name="Schroeder M.S."/>
            <person name="Andersson A."/>
            <person name="Holm T."/>
            <person name="Sigurgeirsson B."/>
            <person name="Wu G."/>
            <person name="Sankaranarayanan S.R."/>
            <person name="Siddharthan R."/>
            <person name="Sanyal K."/>
            <person name="Lundeberg J."/>
            <person name="Nystedt B."/>
            <person name="Boekhout T."/>
            <person name="Dawson T.L. Jr."/>
            <person name="Heitman J."/>
            <person name="Scheynius A."/>
            <person name="Lehtioe J."/>
        </authorList>
    </citation>
    <scope>NUCLEOTIDE SEQUENCE [LARGE SCALE GENOMIC DNA]</scope>
    <source>
        <strain evidence="21">ATCC 42132</strain>
    </source>
</reference>
<evidence type="ECO:0000256" key="13">
    <source>
        <dbReference type="ARBA" id="ARBA00060927"/>
    </source>
</evidence>
<dbReference type="InterPro" id="IPR027057">
    <property type="entry name" value="CAXX_Prtase_1"/>
</dbReference>
<organism evidence="20 21">
    <name type="scientific">Malassezia sympodialis (strain ATCC 42132)</name>
    <name type="common">Atopic eczema-associated yeast</name>
    <dbReference type="NCBI Taxonomy" id="1230383"/>
    <lineage>
        <taxon>Eukaryota</taxon>
        <taxon>Fungi</taxon>
        <taxon>Dikarya</taxon>
        <taxon>Basidiomycota</taxon>
        <taxon>Ustilaginomycotina</taxon>
        <taxon>Malasseziomycetes</taxon>
        <taxon>Malasseziales</taxon>
        <taxon>Malasseziaceae</taxon>
        <taxon>Malassezia</taxon>
    </lineage>
</organism>
<evidence type="ECO:0000259" key="19">
    <source>
        <dbReference type="Pfam" id="PF16491"/>
    </source>
</evidence>
<evidence type="ECO:0000256" key="9">
    <source>
        <dbReference type="ARBA" id="ARBA00022989"/>
    </source>
</evidence>
<dbReference type="InterPro" id="IPR001915">
    <property type="entry name" value="Peptidase_M48"/>
</dbReference>